<dbReference type="Gene3D" id="3.40.50.2300">
    <property type="match status" value="1"/>
</dbReference>
<accession>A0ABR7ESW2</accession>
<dbReference type="PROSITE" id="PS50110">
    <property type="entry name" value="RESPONSE_REGULATORY"/>
    <property type="match status" value="1"/>
</dbReference>
<dbReference type="SMART" id="SM00448">
    <property type="entry name" value="REC"/>
    <property type="match status" value="1"/>
</dbReference>
<dbReference type="RefSeq" id="WP_186855458.1">
    <property type="nucleotide sequence ID" value="NZ_JACOOY010000004.1"/>
</dbReference>
<sequence length="283" mass="31904">MMSFYFIDDDKNITNILKLIVNTRGLGVCCGSAENAAEALADLPVMRPDIVLVDFLMPEMDGISFIKQAKKILPDAAYIMLSQVASKDMIASAYEAGVEFFIQKPINSVEVESIIRKVSDGLSMKRMVQQMHNIFTPDTNKSSVSKSANEQQIEANLRTILTRLGIIGDTGSKDIITIVKYMCMHPESVDTMTVSELCSKFCDNPKSMEQRIRRTAFNGLVNLAHLGLDDYSNEIFVDYSSTLYNFEQVRKEMDCIRQKTVRHGNLKIRHFLTSLAFRCQNAQ</sequence>
<dbReference type="SUPFAM" id="SSF52172">
    <property type="entry name" value="CheY-like"/>
    <property type="match status" value="1"/>
</dbReference>
<evidence type="ECO:0000256" key="2">
    <source>
        <dbReference type="ARBA" id="ARBA00024867"/>
    </source>
</evidence>
<evidence type="ECO:0000259" key="4">
    <source>
        <dbReference type="PROSITE" id="PS50110"/>
    </source>
</evidence>
<comment type="caution">
    <text evidence="5">The sequence shown here is derived from an EMBL/GenBank/DDBJ whole genome shotgun (WGS) entry which is preliminary data.</text>
</comment>
<dbReference type="PANTHER" id="PTHR43228:SF8">
    <property type="entry name" value="TRANSCRIPTIONAL REGULATORY PROTEIN GLNL"/>
    <property type="match status" value="1"/>
</dbReference>
<protein>
    <recommendedName>
        <fullName evidence="1">Stage 0 sporulation protein A homolog</fullName>
    </recommendedName>
</protein>
<evidence type="ECO:0000256" key="3">
    <source>
        <dbReference type="PROSITE-ProRule" id="PRU00169"/>
    </source>
</evidence>
<organism evidence="5 6">
    <name type="scientific">Dorea hominis</name>
    <dbReference type="NCBI Taxonomy" id="2763040"/>
    <lineage>
        <taxon>Bacteria</taxon>
        <taxon>Bacillati</taxon>
        <taxon>Bacillota</taxon>
        <taxon>Clostridia</taxon>
        <taxon>Lachnospirales</taxon>
        <taxon>Lachnospiraceae</taxon>
        <taxon>Dorea</taxon>
    </lineage>
</organism>
<reference evidence="5 6" key="1">
    <citation type="submission" date="2020-08" db="EMBL/GenBank/DDBJ databases">
        <title>Genome public.</title>
        <authorList>
            <person name="Liu C."/>
            <person name="Sun Q."/>
        </authorList>
    </citation>
    <scope>NUCLEOTIDE SEQUENCE [LARGE SCALE GENOMIC DNA]</scope>
    <source>
        <strain evidence="5 6">NSJ-36</strain>
    </source>
</reference>
<evidence type="ECO:0000256" key="1">
    <source>
        <dbReference type="ARBA" id="ARBA00018672"/>
    </source>
</evidence>
<evidence type="ECO:0000313" key="5">
    <source>
        <dbReference type="EMBL" id="MBC5664438.1"/>
    </source>
</evidence>
<dbReference type="Proteomes" id="UP000647235">
    <property type="component" value="Unassembled WGS sequence"/>
</dbReference>
<gene>
    <name evidence="5" type="ORF">H8S07_03945</name>
</gene>
<name>A0ABR7ESW2_9FIRM</name>
<feature type="domain" description="Response regulatory" evidence="4">
    <location>
        <begin position="3"/>
        <end position="119"/>
    </location>
</feature>
<dbReference type="EMBL" id="JACOOY010000004">
    <property type="protein sequence ID" value="MBC5664438.1"/>
    <property type="molecule type" value="Genomic_DNA"/>
</dbReference>
<keyword evidence="3" id="KW-0597">Phosphoprotein</keyword>
<proteinExistence type="predicted"/>
<evidence type="ECO:0000313" key="6">
    <source>
        <dbReference type="Proteomes" id="UP000647235"/>
    </source>
</evidence>
<keyword evidence="6" id="KW-1185">Reference proteome</keyword>
<dbReference type="Pfam" id="PF08664">
    <property type="entry name" value="YcbB"/>
    <property type="match status" value="1"/>
</dbReference>
<dbReference type="InterPro" id="IPR013972">
    <property type="entry name" value="YcbB"/>
</dbReference>
<dbReference type="PANTHER" id="PTHR43228">
    <property type="entry name" value="TWO-COMPONENT RESPONSE REGULATOR"/>
    <property type="match status" value="1"/>
</dbReference>
<dbReference type="Pfam" id="PF00072">
    <property type="entry name" value="Response_reg"/>
    <property type="match status" value="1"/>
</dbReference>
<dbReference type="InterPro" id="IPR001789">
    <property type="entry name" value="Sig_transdc_resp-reg_receiver"/>
</dbReference>
<comment type="function">
    <text evidence="2">May play the central regulatory role in sporulation. It may be an element of the effector pathway responsible for the activation of sporulation genes in response to nutritional stress. Spo0A may act in concert with spo0H (a sigma factor) to control the expression of some genes that are critical to the sporulation process.</text>
</comment>
<dbReference type="InterPro" id="IPR011006">
    <property type="entry name" value="CheY-like_superfamily"/>
</dbReference>
<dbReference type="InterPro" id="IPR052048">
    <property type="entry name" value="ST_Response_Regulator"/>
</dbReference>
<feature type="modified residue" description="4-aspartylphosphate" evidence="3">
    <location>
        <position position="54"/>
    </location>
</feature>